<evidence type="ECO:0000313" key="9">
    <source>
        <dbReference type="Proteomes" id="UP000504603"/>
    </source>
</evidence>
<dbReference type="InterPro" id="IPR027246">
    <property type="entry name" value="Porin_Euk/Tom40"/>
</dbReference>
<dbReference type="InterPro" id="IPR023614">
    <property type="entry name" value="Porin_dom_sf"/>
</dbReference>
<evidence type="ECO:0000256" key="3">
    <source>
        <dbReference type="ARBA" id="ARBA00022448"/>
    </source>
</evidence>
<dbReference type="Pfam" id="PF01459">
    <property type="entry name" value="Porin_3"/>
    <property type="match status" value="1"/>
</dbReference>
<evidence type="ECO:0000313" key="10">
    <source>
        <dbReference type="RefSeq" id="XP_022140250.1"/>
    </source>
</evidence>
<dbReference type="Proteomes" id="UP000504603">
    <property type="component" value="Unplaced"/>
</dbReference>
<evidence type="ECO:0000256" key="1">
    <source>
        <dbReference type="ARBA" id="ARBA00004370"/>
    </source>
</evidence>
<evidence type="ECO:0000256" key="6">
    <source>
        <dbReference type="ARBA" id="ARBA00023065"/>
    </source>
</evidence>
<dbReference type="Gene3D" id="2.40.160.10">
    <property type="entry name" value="Porin"/>
    <property type="match status" value="1"/>
</dbReference>
<evidence type="ECO:0000256" key="4">
    <source>
        <dbReference type="ARBA" id="ARBA00022452"/>
    </source>
</evidence>
<reference evidence="10" key="1">
    <citation type="submission" date="2025-08" db="UniProtKB">
        <authorList>
            <consortium name="RefSeq"/>
        </authorList>
    </citation>
    <scope>IDENTIFICATION</scope>
    <source>
        <strain evidence="10">OHB3-1</strain>
    </source>
</reference>
<dbReference type="CDD" id="cd07306">
    <property type="entry name" value="Porin3_VDAC"/>
    <property type="match status" value="1"/>
</dbReference>
<dbReference type="PANTHER" id="PTHR11743">
    <property type="entry name" value="VOLTAGE-DEPENDENT ANION-SELECTIVE CHANNEL"/>
    <property type="match status" value="1"/>
</dbReference>
<dbReference type="GeneID" id="111010935"/>
<protein>
    <submittedName>
        <fullName evidence="10">Mitochondrial outer membrane protein porin 2-like</fullName>
    </submittedName>
</protein>
<dbReference type="PROSITE" id="PS00558">
    <property type="entry name" value="EUKARYOTIC_PORIN"/>
    <property type="match status" value="1"/>
</dbReference>
<dbReference type="AlphaFoldDB" id="A0A6J1CEK5"/>
<comment type="subcellular location">
    <subcellularLocation>
        <location evidence="1">Membrane</location>
    </subcellularLocation>
</comment>
<proteinExistence type="inferred from homology"/>
<dbReference type="GO" id="GO:0046930">
    <property type="term" value="C:pore complex"/>
    <property type="evidence" value="ECO:0007669"/>
    <property type="project" value="UniProtKB-KW"/>
</dbReference>
<keyword evidence="7" id="KW-0626">Porin</keyword>
<dbReference type="InterPro" id="IPR001925">
    <property type="entry name" value="Porin_Euk"/>
</dbReference>
<gene>
    <name evidence="10" type="primary">LOC111010935</name>
</gene>
<keyword evidence="8" id="KW-0472">Membrane</keyword>
<name>A0A6J1CEK5_MOMCH</name>
<keyword evidence="9" id="KW-1185">Reference proteome</keyword>
<keyword evidence="4" id="KW-1134">Transmembrane beta strand</keyword>
<dbReference type="KEGG" id="mcha:111010935"/>
<dbReference type="PANTHER" id="PTHR11743:SF61">
    <property type="entry name" value="MITOCHONDRIAL OUTER MEMBRANE PROTEIN PORIN 2-LIKE"/>
    <property type="match status" value="1"/>
</dbReference>
<evidence type="ECO:0000256" key="2">
    <source>
        <dbReference type="ARBA" id="ARBA00009624"/>
    </source>
</evidence>
<comment type="similarity">
    <text evidence="2">Belongs to the eukaryotic mitochondrial porin (TC 1.B.8.1) family.</text>
</comment>
<dbReference type="GO" id="GO:0005741">
    <property type="term" value="C:mitochondrial outer membrane"/>
    <property type="evidence" value="ECO:0007669"/>
    <property type="project" value="InterPro"/>
</dbReference>
<evidence type="ECO:0000256" key="7">
    <source>
        <dbReference type="ARBA" id="ARBA00023114"/>
    </source>
</evidence>
<keyword evidence="5" id="KW-0812">Transmembrane</keyword>
<dbReference type="RefSeq" id="XP_022140250.1">
    <property type="nucleotide sequence ID" value="XM_022284558.1"/>
</dbReference>
<keyword evidence="3" id="KW-0813">Transport</keyword>
<evidence type="ECO:0000256" key="8">
    <source>
        <dbReference type="ARBA" id="ARBA00023136"/>
    </source>
</evidence>
<keyword evidence="6" id="KW-0406">Ion transport</keyword>
<dbReference type="GO" id="GO:0015288">
    <property type="term" value="F:porin activity"/>
    <property type="evidence" value="ECO:0007669"/>
    <property type="project" value="UniProtKB-KW"/>
</dbReference>
<sequence>MAGKGPGLFSDIGQKARDLLWKDYSIDQKFTITTFTDIGVGLNSTVVKRGGLYTGDVAAQYKHKNAVVDFKFDTESNVSSVLTVTDILPSTHVIASLRLPDYNSGKVEVQYFHEHATFATAFALNKSPSVDISATIGTPHIAFGAEASYLTNSGHFAKYNAGVSVTKADSNASAILADKGDSVRVSYLHLFDWLNGGAVVGEISRKFSTNDNTLTVGCSYVVDSQTVVKAKLNNHGNLGALLQHQLTPKSFLTVSGAFDTNALANNPKFGLALFLKP</sequence>
<dbReference type="GO" id="GO:0008308">
    <property type="term" value="F:voltage-gated monoatomic anion channel activity"/>
    <property type="evidence" value="ECO:0007669"/>
    <property type="project" value="InterPro"/>
</dbReference>
<evidence type="ECO:0000256" key="5">
    <source>
        <dbReference type="ARBA" id="ARBA00022692"/>
    </source>
</evidence>
<accession>A0A6J1CEK5</accession>
<dbReference type="FunFam" id="2.40.160.10:FF:000003">
    <property type="entry name" value="Outer mitochondrial membrane protein porin"/>
    <property type="match status" value="1"/>
</dbReference>
<dbReference type="OrthoDB" id="7827681at2759"/>
<organism evidence="9 10">
    <name type="scientific">Momordica charantia</name>
    <name type="common">Bitter gourd</name>
    <name type="synonym">Balsam pear</name>
    <dbReference type="NCBI Taxonomy" id="3673"/>
    <lineage>
        <taxon>Eukaryota</taxon>
        <taxon>Viridiplantae</taxon>
        <taxon>Streptophyta</taxon>
        <taxon>Embryophyta</taxon>
        <taxon>Tracheophyta</taxon>
        <taxon>Spermatophyta</taxon>
        <taxon>Magnoliopsida</taxon>
        <taxon>eudicotyledons</taxon>
        <taxon>Gunneridae</taxon>
        <taxon>Pentapetalae</taxon>
        <taxon>rosids</taxon>
        <taxon>fabids</taxon>
        <taxon>Cucurbitales</taxon>
        <taxon>Cucurbitaceae</taxon>
        <taxon>Momordiceae</taxon>
        <taxon>Momordica</taxon>
    </lineage>
</organism>